<evidence type="ECO:0000256" key="1">
    <source>
        <dbReference type="SAM" id="Phobius"/>
    </source>
</evidence>
<sequence>MKFTAYWLFNIVLGIPTPFVLIFMIFGFYGFMAPSSINDKYMAAGSLLVYLLIWLFGNLLILRKEDRATRIGMLALSPLPIAIAAFCSFKIIATVSS</sequence>
<gene>
    <name evidence="2" type="ORF">GC097_22790</name>
</gene>
<dbReference type="EMBL" id="WHNZ01000048">
    <property type="protein sequence ID" value="NOV02835.1"/>
    <property type="molecule type" value="Genomic_DNA"/>
</dbReference>
<keyword evidence="1" id="KW-0812">Transmembrane</keyword>
<reference evidence="2 3" key="1">
    <citation type="submission" date="2019-10" db="EMBL/GenBank/DDBJ databases">
        <title>Description of Paenibacillus pedi sp. nov.</title>
        <authorList>
            <person name="Carlier A."/>
            <person name="Qi S."/>
        </authorList>
    </citation>
    <scope>NUCLEOTIDE SEQUENCE [LARGE SCALE GENOMIC DNA]</scope>
    <source>
        <strain evidence="2 3">LMG 31457</strain>
    </source>
</reference>
<dbReference type="Proteomes" id="UP000618579">
    <property type="component" value="Unassembled WGS sequence"/>
</dbReference>
<keyword evidence="1" id="KW-0472">Membrane</keyword>
<protein>
    <submittedName>
        <fullName evidence="2">Uncharacterized protein</fullName>
    </submittedName>
</protein>
<keyword evidence="3" id="KW-1185">Reference proteome</keyword>
<accession>A0ABX1ZW05</accession>
<comment type="caution">
    <text evidence="2">The sequence shown here is derived from an EMBL/GenBank/DDBJ whole genome shotgun (WGS) entry which is preliminary data.</text>
</comment>
<feature type="transmembrane region" description="Helical" evidence="1">
    <location>
        <begin position="41"/>
        <end position="62"/>
    </location>
</feature>
<keyword evidence="1" id="KW-1133">Transmembrane helix</keyword>
<evidence type="ECO:0000313" key="3">
    <source>
        <dbReference type="Proteomes" id="UP000618579"/>
    </source>
</evidence>
<name>A0ABX1ZW05_9BACL</name>
<proteinExistence type="predicted"/>
<feature type="transmembrane region" description="Helical" evidence="1">
    <location>
        <begin position="7"/>
        <end position="29"/>
    </location>
</feature>
<feature type="transmembrane region" description="Helical" evidence="1">
    <location>
        <begin position="74"/>
        <end position="93"/>
    </location>
</feature>
<organism evidence="2 3">
    <name type="scientific">Paenibacillus planticolens</name>
    <dbReference type="NCBI Taxonomy" id="2654976"/>
    <lineage>
        <taxon>Bacteria</taxon>
        <taxon>Bacillati</taxon>
        <taxon>Bacillota</taxon>
        <taxon>Bacilli</taxon>
        <taxon>Bacillales</taxon>
        <taxon>Paenibacillaceae</taxon>
        <taxon>Paenibacillus</taxon>
    </lineage>
</organism>
<evidence type="ECO:0000313" key="2">
    <source>
        <dbReference type="EMBL" id="NOV02835.1"/>
    </source>
</evidence>